<keyword evidence="1" id="KW-0812">Transmembrane</keyword>
<protein>
    <submittedName>
        <fullName evidence="2">Uncharacterized protein</fullName>
    </submittedName>
</protein>
<dbReference type="RefSeq" id="WP_154459275.1">
    <property type="nucleotide sequence ID" value="NZ_JAQYTQ010000021.1"/>
</dbReference>
<dbReference type="Proteomes" id="UP000470082">
    <property type="component" value="Unassembled WGS sequence"/>
</dbReference>
<reference evidence="2 3" key="1">
    <citation type="submission" date="2019-08" db="EMBL/GenBank/DDBJ databases">
        <title>In-depth cultivation of the pig gut microbiome towards novel bacterial diversity and tailored functional studies.</title>
        <authorList>
            <person name="Wylensek D."/>
            <person name="Hitch T.C.A."/>
            <person name="Clavel T."/>
        </authorList>
    </citation>
    <scope>NUCLEOTIDE SEQUENCE [LARGE SCALE GENOMIC DNA]</scope>
    <source>
        <strain evidence="2 3">LKV-178-WT-2G</strain>
    </source>
</reference>
<evidence type="ECO:0000313" key="3">
    <source>
        <dbReference type="Proteomes" id="UP000470082"/>
    </source>
</evidence>
<accession>A0A7X2N1P6</accession>
<keyword evidence="3" id="KW-1185">Reference proteome</keyword>
<dbReference type="AlphaFoldDB" id="A0A7X2N1P6"/>
<comment type="caution">
    <text evidence="2">The sequence shown here is derived from an EMBL/GenBank/DDBJ whole genome shotgun (WGS) entry which is preliminary data.</text>
</comment>
<dbReference type="EMBL" id="VUMM01000002">
    <property type="protein sequence ID" value="MSS00802.1"/>
    <property type="molecule type" value="Genomic_DNA"/>
</dbReference>
<keyword evidence="1" id="KW-1133">Transmembrane helix</keyword>
<gene>
    <name evidence="2" type="ORF">FYJ50_01485</name>
</gene>
<evidence type="ECO:0000256" key="1">
    <source>
        <dbReference type="SAM" id="Phobius"/>
    </source>
</evidence>
<feature type="transmembrane region" description="Helical" evidence="1">
    <location>
        <begin position="155"/>
        <end position="176"/>
    </location>
</feature>
<keyword evidence="1" id="KW-0472">Membrane</keyword>
<feature type="transmembrane region" description="Helical" evidence="1">
    <location>
        <begin position="72"/>
        <end position="90"/>
    </location>
</feature>
<name>A0A7X2N1P6_9FIRM</name>
<organism evidence="2 3">
    <name type="scientific">Floccifex porci</name>
    <dbReference type="NCBI Taxonomy" id="2606629"/>
    <lineage>
        <taxon>Bacteria</taxon>
        <taxon>Bacillati</taxon>
        <taxon>Bacillota</taxon>
        <taxon>Erysipelotrichia</taxon>
        <taxon>Erysipelotrichales</taxon>
        <taxon>Erysipelotrichaceae</taxon>
        <taxon>Floccifex</taxon>
    </lineage>
</organism>
<feature type="transmembrane region" description="Helical" evidence="1">
    <location>
        <begin position="123"/>
        <end position="143"/>
    </location>
</feature>
<feature type="transmembrane region" description="Helical" evidence="1">
    <location>
        <begin position="50"/>
        <end position="66"/>
    </location>
</feature>
<sequence>MNNKKASAKNTMIAGNNIYQDKFGNTIYFDKKNNLAYKISQDKVNTFQTLQMRYILCLIAFILFYILFKLNIWLSIGITIVIGIFLEYRFRKFLKQLPKTTKFEKKDRMKPIDQMIESSIQDLILRFVLYGMLGILLIVNTFISENVKGQNGLVVISYVVAVFAFYMAYKYLILVIRKKKNK</sequence>
<evidence type="ECO:0000313" key="2">
    <source>
        <dbReference type="EMBL" id="MSS00802.1"/>
    </source>
</evidence>
<proteinExistence type="predicted"/>